<dbReference type="RefSeq" id="WP_202101986.1">
    <property type="nucleotide sequence ID" value="NZ_JAERTY010000002.1"/>
</dbReference>
<dbReference type="EMBL" id="JAERTY010000002">
    <property type="protein sequence ID" value="MBL1408220.1"/>
    <property type="molecule type" value="Genomic_DNA"/>
</dbReference>
<proteinExistence type="predicted"/>
<accession>A0ABS1R1N4</accession>
<gene>
    <name evidence="1" type="ORF">JKG61_05595</name>
</gene>
<comment type="caution">
    <text evidence="1">The sequence shown here is derived from an EMBL/GenBank/DDBJ whole genome shotgun (WGS) entry which is preliminary data.</text>
</comment>
<evidence type="ECO:0000313" key="2">
    <source>
        <dbReference type="Proteomes" id="UP000625283"/>
    </source>
</evidence>
<keyword evidence="2" id="KW-1185">Reference proteome</keyword>
<organism evidence="1 2">
    <name type="scientific">Sphingobacterium faecale</name>
    <dbReference type="NCBI Taxonomy" id="2803775"/>
    <lineage>
        <taxon>Bacteria</taxon>
        <taxon>Pseudomonadati</taxon>
        <taxon>Bacteroidota</taxon>
        <taxon>Sphingobacteriia</taxon>
        <taxon>Sphingobacteriales</taxon>
        <taxon>Sphingobacteriaceae</taxon>
        <taxon>Sphingobacterium</taxon>
    </lineage>
</organism>
<dbReference type="Proteomes" id="UP000625283">
    <property type="component" value="Unassembled WGS sequence"/>
</dbReference>
<evidence type="ECO:0000313" key="1">
    <source>
        <dbReference type="EMBL" id="MBL1408220.1"/>
    </source>
</evidence>
<sequence>MLYIRESYGGLSVPYRIMMIENEKGQRGIIAYLCPGDIEGKGTVGEWMVHQETYRQ</sequence>
<name>A0ABS1R1N4_9SPHI</name>
<reference evidence="1 2" key="1">
    <citation type="submission" date="2021-01" db="EMBL/GenBank/DDBJ databases">
        <title>C459-1 draft genome sequence.</title>
        <authorList>
            <person name="Zhang X.-F."/>
        </authorList>
    </citation>
    <scope>NUCLEOTIDE SEQUENCE [LARGE SCALE GENOMIC DNA]</scope>
    <source>
        <strain evidence="2">C459-1</strain>
    </source>
</reference>
<protein>
    <submittedName>
        <fullName evidence="1">Uncharacterized protein</fullName>
    </submittedName>
</protein>